<feature type="transmembrane region" description="Helical" evidence="3">
    <location>
        <begin position="187"/>
        <end position="210"/>
    </location>
</feature>
<feature type="region of interest" description="Disordered" evidence="2">
    <location>
        <begin position="1"/>
        <end position="22"/>
    </location>
</feature>
<sequence length="248" mass="28243">MFWKYSPLAQDQPSDSYTSDLKQAEKNPPYQLFPVKRLLLVILLVAVNIYLWVITTLKRPSRIQTPVDYAKTHDLTTEWANFHWHTAYSPKGQNHTKSDMLWEQILPSHGFVAVDRQWADDHQWPVSMYLPNDHGKGVYLLEAYHQLHCLVSLHVPSDGNDASFLNQYSASYARLSGRLSNKGHTRIPFFIANTVLMLYVSLSFATRIILRSTPSETLPRETANFINAGTGLSLGNMLPSTQLATKIQ</sequence>
<dbReference type="AlphaFoldDB" id="A0A8H3IT18"/>
<dbReference type="EMBL" id="CAJPDR010000215">
    <property type="protein sequence ID" value="CAF9926555.1"/>
    <property type="molecule type" value="Genomic_DNA"/>
</dbReference>
<protein>
    <submittedName>
        <fullName evidence="4">Uncharacterized protein</fullName>
    </submittedName>
</protein>
<evidence type="ECO:0000256" key="2">
    <source>
        <dbReference type="SAM" id="MobiDB-lite"/>
    </source>
</evidence>
<comment type="caution">
    <text evidence="4">The sequence shown here is derived from an EMBL/GenBank/DDBJ whole genome shotgun (WGS) entry which is preliminary data.</text>
</comment>
<keyword evidence="3" id="KW-0472">Membrane</keyword>
<keyword evidence="5" id="KW-1185">Reference proteome</keyword>
<dbReference type="PANTHER" id="PTHR33365">
    <property type="entry name" value="YALI0B05434P"/>
    <property type="match status" value="1"/>
</dbReference>
<organism evidence="4 5">
    <name type="scientific">Alectoria fallacina</name>
    <dbReference type="NCBI Taxonomy" id="1903189"/>
    <lineage>
        <taxon>Eukaryota</taxon>
        <taxon>Fungi</taxon>
        <taxon>Dikarya</taxon>
        <taxon>Ascomycota</taxon>
        <taxon>Pezizomycotina</taxon>
        <taxon>Lecanoromycetes</taxon>
        <taxon>OSLEUM clade</taxon>
        <taxon>Lecanoromycetidae</taxon>
        <taxon>Lecanorales</taxon>
        <taxon>Lecanorineae</taxon>
        <taxon>Parmeliaceae</taxon>
        <taxon>Alectoria</taxon>
    </lineage>
</organism>
<dbReference type="PANTHER" id="PTHR33365:SF6">
    <property type="entry name" value="OXIDASE USTYA"/>
    <property type="match status" value="1"/>
</dbReference>
<feature type="compositionally biased region" description="Polar residues" evidence="2">
    <location>
        <begin position="9"/>
        <end position="21"/>
    </location>
</feature>
<name>A0A8H3IT18_9LECA</name>
<dbReference type="GO" id="GO:0043386">
    <property type="term" value="P:mycotoxin biosynthetic process"/>
    <property type="evidence" value="ECO:0007669"/>
    <property type="project" value="InterPro"/>
</dbReference>
<proteinExistence type="inferred from homology"/>
<evidence type="ECO:0000313" key="5">
    <source>
        <dbReference type="Proteomes" id="UP000664203"/>
    </source>
</evidence>
<dbReference type="InterPro" id="IPR021765">
    <property type="entry name" value="UstYa-like"/>
</dbReference>
<gene>
    <name evidence="4" type="ORF">ALECFALPRED_003472</name>
</gene>
<accession>A0A8H3IT18</accession>
<evidence type="ECO:0000313" key="4">
    <source>
        <dbReference type="EMBL" id="CAF9926555.1"/>
    </source>
</evidence>
<evidence type="ECO:0000256" key="3">
    <source>
        <dbReference type="SAM" id="Phobius"/>
    </source>
</evidence>
<reference evidence="4" key="1">
    <citation type="submission" date="2021-03" db="EMBL/GenBank/DDBJ databases">
        <authorList>
            <person name="Tagirdzhanova G."/>
        </authorList>
    </citation>
    <scope>NUCLEOTIDE SEQUENCE</scope>
</reference>
<keyword evidence="3" id="KW-1133">Transmembrane helix</keyword>
<dbReference type="OrthoDB" id="3687641at2759"/>
<comment type="similarity">
    <text evidence="1">Belongs to the ustYa family.</text>
</comment>
<keyword evidence="3" id="KW-0812">Transmembrane</keyword>
<evidence type="ECO:0000256" key="1">
    <source>
        <dbReference type="ARBA" id="ARBA00035112"/>
    </source>
</evidence>
<dbReference type="Proteomes" id="UP000664203">
    <property type="component" value="Unassembled WGS sequence"/>
</dbReference>
<feature type="transmembrane region" description="Helical" evidence="3">
    <location>
        <begin position="38"/>
        <end position="57"/>
    </location>
</feature>